<comment type="caution">
    <text evidence="1">The sequence shown here is derived from an EMBL/GenBank/DDBJ whole genome shotgun (WGS) entry which is preliminary data.</text>
</comment>
<gene>
    <name evidence="1" type="ORF">GNP77_19465</name>
</gene>
<dbReference type="RefSeq" id="WP_155657871.1">
    <property type="nucleotide sequence ID" value="NZ_WOBO01000034.1"/>
</dbReference>
<proteinExistence type="predicted"/>
<evidence type="ECO:0000313" key="2">
    <source>
        <dbReference type="Proteomes" id="UP000435323"/>
    </source>
</evidence>
<dbReference type="Proteomes" id="UP000435323">
    <property type="component" value="Unassembled WGS sequence"/>
</dbReference>
<name>A0A6N3Z584_ALIFS</name>
<protein>
    <submittedName>
        <fullName evidence="1">Uncharacterized protein</fullName>
    </submittedName>
</protein>
<sequence>MRNCLQCDGGLSSTLTKRKNAYVFQCKNCFSQIGTPIKKQDALKISSNIPMFVESDSGNVLKQDESESFYFKSEPELCKWFIKQFSEWFFIFTEVQGVHTSEKVNLRIDFILYPKQSLIDQGFDESFFGVEVKHFLPSQGHGHKLSRAIWQTASYNDTIFDLQSSKFFPRKIVKDKLPKQVKLNYSLLFSNISFKSEYLTYFDLKNDLDRNQSEQEWRGMLLVANHANVGTIRINTVDYSNINRWEFLFASSLYFTYTKKAANQFKLNNLNLVIKKRTGNF</sequence>
<evidence type="ECO:0000313" key="1">
    <source>
        <dbReference type="EMBL" id="MUK47527.1"/>
    </source>
</evidence>
<accession>A0A6N3Z584</accession>
<reference evidence="1 2" key="1">
    <citation type="submission" date="2019-11" db="EMBL/GenBank/DDBJ databases">
        <title>Using colonization assays and comparative genomics to discover symbiosis behaviors and factors in Vibrio fischeri.</title>
        <authorList>
            <person name="Bongrand C."/>
            <person name="Moriano-Gutierrez S."/>
            <person name="Arevalo P."/>
            <person name="Mcfall-Ngai M."/>
            <person name="Visick K."/>
            <person name="Polz M.F."/>
            <person name="Ruby E.G."/>
        </authorList>
    </citation>
    <scope>NUCLEOTIDE SEQUENCE [LARGE SCALE GENOMIC DNA]</scope>
    <source>
        <strain evidence="2">emors.3.2</strain>
    </source>
</reference>
<dbReference type="EMBL" id="WOBO01000034">
    <property type="protein sequence ID" value="MUK47527.1"/>
    <property type="molecule type" value="Genomic_DNA"/>
</dbReference>
<organism evidence="1 2">
    <name type="scientific">Aliivibrio fischeri</name>
    <name type="common">Vibrio fischeri</name>
    <dbReference type="NCBI Taxonomy" id="668"/>
    <lineage>
        <taxon>Bacteria</taxon>
        <taxon>Pseudomonadati</taxon>
        <taxon>Pseudomonadota</taxon>
        <taxon>Gammaproteobacteria</taxon>
        <taxon>Vibrionales</taxon>
        <taxon>Vibrionaceae</taxon>
        <taxon>Aliivibrio</taxon>
    </lineage>
</organism>
<dbReference type="AlphaFoldDB" id="A0A6N3Z584"/>